<evidence type="ECO:0000256" key="1">
    <source>
        <dbReference type="SAM" id="MobiDB-lite"/>
    </source>
</evidence>
<dbReference type="EMBL" id="KF501372">
    <property type="protein sequence ID" value="AHF46225.1"/>
    <property type="molecule type" value="Genomic_DNA"/>
</dbReference>
<reference evidence="2" key="1">
    <citation type="submission" date="2013-08" db="EMBL/GenBank/DDBJ databases">
        <title>Two distinct conjugal transfer systems on Streptomyces plasmid pZL1.</title>
        <authorList>
            <person name="Zhao L."/>
            <person name="Zhong L."/>
            <person name="Qin Z."/>
        </authorList>
    </citation>
    <scope>NUCLEOTIDE SEQUENCE</scope>
    <source>
        <strain evidence="2">14R-10</strain>
        <plasmid evidence="2">pZL1</plasmid>
    </source>
</reference>
<organism evidence="2">
    <name type="scientific">Streptomyces sp. 14R-10</name>
    <dbReference type="NCBI Taxonomy" id="1442159"/>
    <lineage>
        <taxon>Bacteria</taxon>
        <taxon>Bacillati</taxon>
        <taxon>Actinomycetota</taxon>
        <taxon>Actinomycetes</taxon>
        <taxon>Kitasatosporales</taxon>
        <taxon>Streptomycetaceae</taxon>
        <taxon>Streptomyces</taxon>
    </lineage>
</organism>
<proteinExistence type="predicted"/>
<accession>W0FTR9</accession>
<gene>
    <name evidence="2" type="ORF">pZL1.60c</name>
</gene>
<dbReference type="AlphaFoldDB" id="W0FTR9"/>
<evidence type="ECO:0000313" key="2">
    <source>
        <dbReference type="EMBL" id="AHF46225.1"/>
    </source>
</evidence>
<protein>
    <submittedName>
        <fullName evidence="2">Uncharacterized protein</fullName>
    </submittedName>
</protein>
<feature type="region of interest" description="Disordered" evidence="1">
    <location>
        <begin position="1"/>
        <end position="38"/>
    </location>
</feature>
<sequence length="170" mass="18629">MRPCPCGAPLKRRPTPPSDSRPAGRRMAPPPGTPDIRFQHRRRPAMKFNVHTAIGHDGTVATSPIDTHEAARDFADKLAHLFSVQPARVIHDEYRNSEYVWTNVTVQLPVIGEAVFSVDSRKGVPDAVRLYLDNKPTPFVWPGAGKPGEVLAEAIGAAAPERDAREARQG</sequence>
<geneLocation type="plasmid" evidence="2">
    <name>pZL1</name>
</geneLocation>
<name>W0FTR9_9ACTN</name>
<keyword evidence="2" id="KW-0614">Plasmid</keyword>